<dbReference type="SUPFAM" id="SSF54373">
    <property type="entry name" value="FAD-linked reductases, C-terminal domain"/>
    <property type="match status" value="1"/>
</dbReference>
<keyword evidence="3" id="KW-1185">Reference proteome</keyword>
<feature type="domain" description="Amine oxidase" evidence="1">
    <location>
        <begin position="10"/>
        <end position="433"/>
    </location>
</feature>
<proteinExistence type="predicted"/>
<comment type="caution">
    <text evidence="2">The sequence shown here is derived from an EMBL/GenBank/DDBJ whole genome shotgun (WGS) entry which is preliminary data.</text>
</comment>
<protein>
    <submittedName>
        <fullName evidence="2">Protoporphyrinogen oxidase</fullName>
    </submittedName>
</protein>
<organism evidence="2 3">
    <name type="scientific">Nocardioides marinquilinus</name>
    <dbReference type="NCBI Taxonomy" id="1210400"/>
    <lineage>
        <taxon>Bacteria</taxon>
        <taxon>Bacillati</taxon>
        <taxon>Actinomycetota</taxon>
        <taxon>Actinomycetes</taxon>
        <taxon>Propionibacteriales</taxon>
        <taxon>Nocardioidaceae</taxon>
        <taxon>Nocardioides</taxon>
    </lineage>
</organism>
<dbReference type="Pfam" id="PF01593">
    <property type="entry name" value="Amino_oxidase"/>
    <property type="match status" value="1"/>
</dbReference>
<dbReference type="PANTHER" id="PTHR42923">
    <property type="entry name" value="PROTOPORPHYRINOGEN OXIDASE"/>
    <property type="match status" value="1"/>
</dbReference>
<dbReference type="Gene3D" id="3.50.50.60">
    <property type="entry name" value="FAD/NAD(P)-binding domain"/>
    <property type="match status" value="1"/>
</dbReference>
<gene>
    <name evidence="2" type="primary">hemG</name>
    <name evidence="2" type="ORF">GCM10023340_36720</name>
</gene>
<reference evidence="3" key="1">
    <citation type="journal article" date="2019" name="Int. J. Syst. Evol. Microbiol.">
        <title>The Global Catalogue of Microorganisms (GCM) 10K type strain sequencing project: providing services to taxonomists for standard genome sequencing and annotation.</title>
        <authorList>
            <consortium name="The Broad Institute Genomics Platform"/>
            <consortium name="The Broad Institute Genome Sequencing Center for Infectious Disease"/>
            <person name="Wu L."/>
            <person name="Ma J."/>
        </authorList>
    </citation>
    <scope>NUCLEOTIDE SEQUENCE [LARGE SCALE GENOMIC DNA]</scope>
    <source>
        <strain evidence="3">JCM 18459</strain>
    </source>
</reference>
<evidence type="ECO:0000313" key="2">
    <source>
        <dbReference type="EMBL" id="GAA5153961.1"/>
    </source>
</evidence>
<dbReference type="Gene3D" id="3.90.660.20">
    <property type="entry name" value="Protoporphyrinogen oxidase, mitochondrial, domain 2"/>
    <property type="match status" value="1"/>
</dbReference>
<dbReference type="InterPro" id="IPR002937">
    <property type="entry name" value="Amino_oxidase"/>
</dbReference>
<evidence type="ECO:0000313" key="3">
    <source>
        <dbReference type="Proteomes" id="UP001500221"/>
    </source>
</evidence>
<evidence type="ECO:0000259" key="1">
    <source>
        <dbReference type="Pfam" id="PF01593"/>
    </source>
</evidence>
<dbReference type="Gene3D" id="1.10.3110.10">
    <property type="entry name" value="protoporphyrinogen ix oxidase, domain 3"/>
    <property type="match status" value="1"/>
</dbReference>
<dbReference type="SUPFAM" id="SSF51905">
    <property type="entry name" value="FAD/NAD(P)-binding domain"/>
    <property type="match status" value="1"/>
</dbReference>
<dbReference type="InterPro" id="IPR050464">
    <property type="entry name" value="Zeta_carotene_desat/Oxidored"/>
</dbReference>
<sequence length="435" mass="44106">MRAVVVGGGVAGLVAARDLTAAGHEVVVLEATDRAGGKIRRAQVGGATVDVGAEAMVNRRADGVGLARELGLDVVHPVVASSRVWTRGALRPLPRTLLGWPLDLDGLAASGVLSDEGRERALAPRDVPAGDEIDDDVAVGDLVAARFGDEVVERLTEPLLGGVYAGRARGISTRAAAPVLLDLARGADLPVGDPTVPVFAATRGGMGALVERLADGLDVRTGVTVRSLRRTAAGFEVAGERADAVVLAVPAAPAARLLADLAPGASAELAAVEYASVAVVTLAFAAADVPDAVREASGFLVPPVDGRRIKASTFTSSKWGAAHVGAGDDVVLLRTSVGRLGEERLLQRPDDDLVAASLADLHEAVGLAATPVDALVQRWGGGLPQYPVGHLGRVARVRADVARTPGLAVCGAAYDGVGVAACIASGRAAARDVAP</sequence>
<accession>A0ABP9Q1X2</accession>
<name>A0ABP9Q1X2_9ACTN</name>
<dbReference type="EMBL" id="BAABKG010000005">
    <property type="protein sequence ID" value="GAA5153961.1"/>
    <property type="molecule type" value="Genomic_DNA"/>
</dbReference>
<dbReference type="RefSeq" id="WP_345462078.1">
    <property type="nucleotide sequence ID" value="NZ_BAABKG010000005.1"/>
</dbReference>
<dbReference type="InterPro" id="IPR036188">
    <property type="entry name" value="FAD/NAD-bd_sf"/>
</dbReference>
<dbReference type="Proteomes" id="UP001500221">
    <property type="component" value="Unassembled WGS sequence"/>
</dbReference>
<dbReference type="PANTHER" id="PTHR42923:SF3">
    <property type="entry name" value="PROTOPORPHYRINOGEN OXIDASE"/>
    <property type="match status" value="1"/>
</dbReference>